<keyword evidence="2" id="KW-1185">Reference proteome</keyword>
<accession>A0A9X2EH08</accession>
<dbReference type="EMBL" id="JAMSHT010000001">
    <property type="protein sequence ID" value="MCM8557332.1"/>
    <property type="molecule type" value="Genomic_DNA"/>
</dbReference>
<reference evidence="1" key="1">
    <citation type="submission" date="2022-06" db="EMBL/GenBank/DDBJ databases">
        <title>Sphingomicrobium sedimins sp. nov., a marine bacterium isolated from tidal flat.</title>
        <authorList>
            <person name="Kim C.-H."/>
            <person name="Yoo Y."/>
            <person name="Kim J.-J."/>
        </authorList>
    </citation>
    <scope>NUCLEOTIDE SEQUENCE</scope>
    <source>
        <strain evidence="1">GRR-S6-50</strain>
    </source>
</reference>
<comment type="caution">
    <text evidence="1">The sequence shown here is derived from an EMBL/GenBank/DDBJ whole genome shotgun (WGS) entry which is preliminary data.</text>
</comment>
<protein>
    <submittedName>
        <fullName evidence="1">Uncharacterized protein</fullName>
    </submittedName>
</protein>
<dbReference type="RefSeq" id="WP_252113307.1">
    <property type="nucleotide sequence ID" value="NZ_JAMSHT010000001.1"/>
</dbReference>
<proteinExistence type="predicted"/>
<dbReference type="AlphaFoldDB" id="A0A9X2EH08"/>
<name>A0A9X2EH08_9SPHN</name>
<sequence length="133" mass="14213">MGLSLEPLIDFCVAEAAGRLEGDRKFAPFGAVMVGGDPKGVEAPGHIEAVEEELAALARGGIVRAVAVVDAVDLEAEMPDGATKAIRVHAESYAGASEWIIPYRRLRRGLLGLKREVETGDKHGERSEARFFA</sequence>
<organism evidence="1 2">
    <name type="scientific">Sphingomicrobium sediminis</name>
    <dbReference type="NCBI Taxonomy" id="2950949"/>
    <lineage>
        <taxon>Bacteria</taxon>
        <taxon>Pseudomonadati</taxon>
        <taxon>Pseudomonadota</taxon>
        <taxon>Alphaproteobacteria</taxon>
        <taxon>Sphingomonadales</taxon>
        <taxon>Sphingomonadaceae</taxon>
        <taxon>Sphingomicrobium</taxon>
    </lineage>
</organism>
<dbReference type="Proteomes" id="UP001155128">
    <property type="component" value="Unassembled WGS sequence"/>
</dbReference>
<evidence type="ECO:0000313" key="1">
    <source>
        <dbReference type="EMBL" id="MCM8557332.1"/>
    </source>
</evidence>
<evidence type="ECO:0000313" key="2">
    <source>
        <dbReference type="Proteomes" id="UP001155128"/>
    </source>
</evidence>
<gene>
    <name evidence="1" type="ORF">NDO55_05800</name>
</gene>